<dbReference type="RefSeq" id="WP_089893787.1">
    <property type="nucleotide sequence ID" value="NZ_CALLJM010000021.1"/>
</dbReference>
<dbReference type="GeneID" id="78125653"/>
<dbReference type="SUPFAM" id="SSF52540">
    <property type="entry name" value="P-loop containing nucleoside triphosphate hydrolases"/>
    <property type="match status" value="1"/>
</dbReference>
<proteinExistence type="predicted"/>
<accession>A0A1H3MWE3</accession>
<reference evidence="1 2" key="1">
    <citation type="submission" date="2016-10" db="EMBL/GenBank/DDBJ databases">
        <authorList>
            <person name="de Groot N.N."/>
        </authorList>
    </citation>
    <scope>NUCLEOTIDE SEQUENCE [LARGE SCALE GENOMIC DNA]</scope>
    <source>
        <strain evidence="1 2">DSM 24677</strain>
    </source>
</reference>
<evidence type="ECO:0000313" key="1">
    <source>
        <dbReference type="EMBL" id="SDY80545.1"/>
    </source>
</evidence>
<dbReference type="AlphaFoldDB" id="A0A1H3MWE3"/>
<dbReference type="STRING" id="576131.SAMN05444486_10410"/>
<dbReference type="GO" id="GO:0008146">
    <property type="term" value="F:sulfotransferase activity"/>
    <property type="evidence" value="ECO:0007669"/>
    <property type="project" value="InterPro"/>
</dbReference>
<sequence length="474" mass="53446">MSKRFDYFVVFAEMRTGSNFLEANINSFPALSCLGEAFNPHFIGYPNREDCLGVSEEARNREPHVLIEAVKNAQGLAGFRFFHDHEPRVLNDILNDPLCAKIILTRNPVESYVSWKIAQETGQWKLTNVAKRKDAKAVFDAREFGAHLEALQAFQLKLMKALQTTGQTAFYVAYEDLQDVDVMNGLAAYLEQPDKLERLDRNLKRQNPEPLSKKVANFEEMEASLAKTDHFGLGRTPNFEARRGAAVPSYVACAKTPLLFLPVRSAPEDEVLPWMAALDGVNETELQSGFSQKTLRQWMRTNTGHRSFSVVRHPAPRAHRAFCERILNKGPKCYSEIRRTLRRVHKLPIPKDGPDASWSLEDHRTAFVAFLGFVKANLSDQTAVRADAAWGSQAGILQGMGNFALPDFVLREDEFEAYLPALAMQVGVAHEASLPTPQEDTPYTLAQIYDDEIEALVADAYQRDYLIFGFGSWR</sequence>
<dbReference type="Gene3D" id="3.40.50.300">
    <property type="entry name" value="P-loop containing nucleotide triphosphate hydrolases"/>
    <property type="match status" value="1"/>
</dbReference>
<protein>
    <recommendedName>
        <fullName evidence="3">LPS sulfotransferase NodH</fullName>
    </recommendedName>
</protein>
<dbReference type="InterPro" id="IPR005331">
    <property type="entry name" value="Sulfotransferase"/>
</dbReference>
<dbReference type="InterPro" id="IPR027417">
    <property type="entry name" value="P-loop_NTPase"/>
</dbReference>
<evidence type="ECO:0000313" key="2">
    <source>
        <dbReference type="Proteomes" id="UP000199026"/>
    </source>
</evidence>
<dbReference type="EMBL" id="FNPR01000004">
    <property type="protein sequence ID" value="SDY80545.1"/>
    <property type="molecule type" value="Genomic_DNA"/>
</dbReference>
<dbReference type="Proteomes" id="UP000199026">
    <property type="component" value="Unassembled WGS sequence"/>
</dbReference>
<dbReference type="OrthoDB" id="7802556at2"/>
<dbReference type="GO" id="GO:0016020">
    <property type="term" value="C:membrane"/>
    <property type="evidence" value="ECO:0007669"/>
    <property type="project" value="InterPro"/>
</dbReference>
<gene>
    <name evidence="1" type="ORF">SAMN05444486_10410</name>
</gene>
<dbReference type="Pfam" id="PF03567">
    <property type="entry name" value="Sulfotransfer_2"/>
    <property type="match status" value="1"/>
</dbReference>
<name>A0A1H3MWE3_9RHOB</name>
<evidence type="ECO:0008006" key="3">
    <source>
        <dbReference type="Google" id="ProtNLM"/>
    </source>
</evidence>
<organism evidence="1 2">
    <name type="scientific">Lentibacter algarum</name>
    <dbReference type="NCBI Taxonomy" id="576131"/>
    <lineage>
        <taxon>Bacteria</taxon>
        <taxon>Pseudomonadati</taxon>
        <taxon>Pseudomonadota</taxon>
        <taxon>Alphaproteobacteria</taxon>
        <taxon>Rhodobacterales</taxon>
        <taxon>Roseobacteraceae</taxon>
        <taxon>Lentibacter</taxon>
    </lineage>
</organism>
<keyword evidence="2" id="KW-1185">Reference proteome</keyword>